<dbReference type="AlphaFoldDB" id="A0A8G0ZUH2"/>
<dbReference type="PANTHER" id="PTHR36930:SF1">
    <property type="entry name" value="MOSC DOMAIN-CONTAINING PROTEIN"/>
    <property type="match status" value="1"/>
</dbReference>
<protein>
    <submittedName>
        <fullName evidence="2">MOSC domain-containing protein</fullName>
    </submittedName>
</protein>
<accession>A0A8G0ZUH2</accession>
<dbReference type="InterPro" id="IPR005303">
    <property type="entry name" value="MOCOS_middle"/>
</dbReference>
<keyword evidence="3" id="KW-1185">Reference proteome</keyword>
<proteinExistence type="predicted"/>
<evidence type="ECO:0000313" key="3">
    <source>
        <dbReference type="Proteomes" id="UP000826300"/>
    </source>
</evidence>
<dbReference type="RefSeq" id="WP_220662508.1">
    <property type="nucleotide sequence ID" value="NZ_CP069370.1"/>
</dbReference>
<dbReference type="PROSITE" id="PS51340">
    <property type="entry name" value="MOSC"/>
    <property type="match status" value="1"/>
</dbReference>
<dbReference type="EMBL" id="CP069370">
    <property type="protein sequence ID" value="QYZ70292.1"/>
    <property type="molecule type" value="Genomic_DNA"/>
</dbReference>
<organism evidence="2 3">
    <name type="scientific">Neotabrizicola shimadae</name>
    <dbReference type="NCBI Taxonomy" id="2807096"/>
    <lineage>
        <taxon>Bacteria</taxon>
        <taxon>Pseudomonadati</taxon>
        <taxon>Pseudomonadota</taxon>
        <taxon>Alphaproteobacteria</taxon>
        <taxon>Rhodobacterales</taxon>
        <taxon>Paracoccaceae</taxon>
        <taxon>Neotabrizicola</taxon>
    </lineage>
</organism>
<dbReference type="SUPFAM" id="SSF50800">
    <property type="entry name" value="PK beta-barrel domain-like"/>
    <property type="match status" value="1"/>
</dbReference>
<dbReference type="GO" id="GO:0030151">
    <property type="term" value="F:molybdenum ion binding"/>
    <property type="evidence" value="ECO:0007669"/>
    <property type="project" value="InterPro"/>
</dbReference>
<dbReference type="KEGG" id="nsm:JO391_01780"/>
<gene>
    <name evidence="2" type="ORF">JO391_01780</name>
</gene>
<dbReference type="Proteomes" id="UP000826300">
    <property type="component" value="Chromosome"/>
</dbReference>
<evidence type="ECO:0000259" key="1">
    <source>
        <dbReference type="PROSITE" id="PS51340"/>
    </source>
</evidence>
<sequence>MSGQDPVGRLALLCRHPIKSIGYEEIQRAVLTPDRAFPFDREWSVAHDAARFGARPDDWAPKMNFVRGWAAPALMAVTCRSDESARRLRLSHPDCPDLDIAPDDAADQARLIAWLRPLWPENRPDPAHVVHLPGRPMTDVPEPFVAVLSLSSLADLSARMGQDLSPHRFRGNLWVDGWEPWAEFGLVGQEITVGAVRLRIEARITRCRATCANPATGRHDAEVLQALDAGFGHEDFGVYARVIGGGAVTLGDAVERA</sequence>
<reference evidence="2" key="1">
    <citation type="submission" date="2021-02" db="EMBL/GenBank/DDBJ databases">
        <title>Rhodobacter shimadae sp. nov., an aerobic anoxygenic phototrophic bacterium isolated from a hot spring.</title>
        <authorList>
            <person name="Muramatsu S."/>
            <person name="Haruta S."/>
            <person name="Hirose S."/>
            <person name="Hanada S."/>
        </authorList>
    </citation>
    <scope>NUCLEOTIDE SEQUENCE</scope>
    <source>
        <strain evidence="2">N10</strain>
    </source>
</reference>
<dbReference type="Gene3D" id="2.40.33.20">
    <property type="entry name" value="PK beta-barrel domain-like"/>
    <property type="match status" value="1"/>
</dbReference>
<dbReference type="GO" id="GO:0030170">
    <property type="term" value="F:pyridoxal phosphate binding"/>
    <property type="evidence" value="ECO:0007669"/>
    <property type="project" value="InterPro"/>
</dbReference>
<dbReference type="InterPro" id="IPR052716">
    <property type="entry name" value="MOSC_domain"/>
</dbReference>
<dbReference type="Pfam" id="PF03476">
    <property type="entry name" value="MOSC_N"/>
    <property type="match status" value="1"/>
</dbReference>
<dbReference type="GO" id="GO:0003824">
    <property type="term" value="F:catalytic activity"/>
    <property type="evidence" value="ECO:0007669"/>
    <property type="project" value="InterPro"/>
</dbReference>
<dbReference type="Pfam" id="PF03473">
    <property type="entry name" value="MOSC"/>
    <property type="match status" value="1"/>
</dbReference>
<feature type="domain" description="MOSC" evidence="1">
    <location>
        <begin position="104"/>
        <end position="257"/>
    </location>
</feature>
<dbReference type="InterPro" id="IPR011037">
    <property type="entry name" value="Pyrv_Knase-like_insert_dom_sf"/>
</dbReference>
<name>A0A8G0ZUH2_9RHOB</name>
<dbReference type="InterPro" id="IPR005302">
    <property type="entry name" value="MoCF_Sase_C"/>
</dbReference>
<evidence type="ECO:0000313" key="2">
    <source>
        <dbReference type="EMBL" id="QYZ70292.1"/>
    </source>
</evidence>
<dbReference type="PANTHER" id="PTHR36930">
    <property type="entry name" value="METAL-SULFUR CLUSTER BIOSYNTHESIS PROTEINS YUAD-RELATED"/>
    <property type="match status" value="1"/>
</dbReference>